<keyword evidence="4 10" id="KW-0547">Nucleotide-binding</keyword>
<dbReference type="Gene3D" id="3.60.20.10">
    <property type="entry name" value="Glutamine Phosphoribosylpyrophosphate, subunit 1, domain 1"/>
    <property type="match status" value="1"/>
</dbReference>
<dbReference type="PROSITE" id="PS51278">
    <property type="entry name" value="GATASE_TYPE_2"/>
    <property type="match status" value="1"/>
</dbReference>
<dbReference type="CDD" id="cd01991">
    <property type="entry name" value="Asn_synthase_B_C"/>
    <property type="match status" value="1"/>
</dbReference>
<feature type="binding site" evidence="10">
    <location>
        <position position="103"/>
    </location>
    <ligand>
        <name>L-glutamine</name>
        <dbReference type="ChEBI" id="CHEBI:58359"/>
    </ligand>
</feature>
<evidence type="ECO:0000256" key="8">
    <source>
        <dbReference type="ARBA" id="ARBA00048741"/>
    </source>
</evidence>
<evidence type="ECO:0000256" key="10">
    <source>
        <dbReference type="PIRSR" id="PIRSR001589-2"/>
    </source>
</evidence>
<evidence type="ECO:0000256" key="6">
    <source>
        <dbReference type="ARBA" id="ARBA00022888"/>
    </source>
</evidence>
<comment type="pathway">
    <text evidence="1">Amino-acid biosynthesis; L-asparagine biosynthesis; L-asparagine from L-aspartate (L-Gln route): step 1/1.</text>
</comment>
<dbReference type="PIRSF" id="PIRSF001589">
    <property type="entry name" value="Asn_synthetase_glu-h"/>
    <property type="match status" value="1"/>
</dbReference>
<dbReference type="InterPro" id="IPR006426">
    <property type="entry name" value="Asn_synth_AEB"/>
</dbReference>
<dbReference type="InterPro" id="IPR014729">
    <property type="entry name" value="Rossmann-like_a/b/a_fold"/>
</dbReference>
<feature type="site" description="Important for beta-aspartyl-AMP intermediate formation" evidence="11">
    <location>
        <position position="382"/>
    </location>
</feature>
<evidence type="ECO:0000256" key="9">
    <source>
        <dbReference type="PIRSR" id="PIRSR001589-1"/>
    </source>
</evidence>
<evidence type="ECO:0000256" key="11">
    <source>
        <dbReference type="PIRSR" id="PIRSR001589-3"/>
    </source>
</evidence>
<comment type="caution">
    <text evidence="13">The sequence shown here is derived from an EMBL/GenBank/DDBJ whole genome shotgun (WGS) entry which is preliminary data.</text>
</comment>
<dbReference type="EC" id="6.3.5.4" evidence="3"/>
<keyword evidence="14" id="KW-1185">Reference proteome</keyword>
<dbReference type="InterPro" id="IPR051786">
    <property type="entry name" value="ASN_synthetase/amidase"/>
</dbReference>
<dbReference type="InterPro" id="IPR033738">
    <property type="entry name" value="AsnB_N"/>
</dbReference>
<evidence type="ECO:0000313" key="13">
    <source>
        <dbReference type="EMBL" id="GIJ49227.1"/>
    </source>
</evidence>
<dbReference type="Pfam" id="PF00733">
    <property type="entry name" value="Asn_synthase"/>
    <property type="match status" value="1"/>
</dbReference>
<dbReference type="Proteomes" id="UP000619260">
    <property type="component" value="Unassembled WGS sequence"/>
</dbReference>
<dbReference type="GO" id="GO:0006529">
    <property type="term" value="P:asparagine biosynthetic process"/>
    <property type="evidence" value="ECO:0007669"/>
    <property type="project" value="UniProtKB-KW"/>
</dbReference>
<evidence type="ECO:0000259" key="12">
    <source>
        <dbReference type="PROSITE" id="PS51278"/>
    </source>
</evidence>
<dbReference type="GO" id="GO:0005524">
    <property type="term" value="F:ATP binding"/>
    <property type="evidence" value="ECO:0007669"/>
    <property type="project" value="UniProtKB-KW"/>
</dbReference>
<dbReference type="InterPro" id="IPR029055">
    <property type="entry name" value="Ntn_hydrolases_N"/>
</dbReference>
<dbReference type="PANTHER" id="PTHR43284">
    <property type="entry name" value="ASPARAGINE SYNTHETASE (GLUTAMINE-HYDROLYZING)"/>
    <property type="match status" value="1"/>
</dbReference>
<evidence type="ECO:0000256" key="2">
    <source>
        <dbReference type="ARBA" id="ARBA00005752"/>
    </source>
</evidence>
<comment type="catalytic activity">
    <reaction evidence="8">
        <text>L-aspartate + L-glutamine + ATP + H2O = L-asparagine + L-glutamate + AMP + diphosphate + H(+)</text>
        <dbReference type="Rhea" id="RHEA:12228"/>
        <dbReference type="ChEBI" id="CHEBI:15377"/>
        <dbReference type="ChEBI" id="CHEBI:15378"/>
        <dbReference type="ChEBI" id="CHEBI:29985"/>
        <dbReference type="ChEBI" id="CHEBI:29991"/>
        <dbReference type="ChEBI" id="CHEBI:30616"/>
        <dbReference type="ChEBI" id="CHEBI:33019"/>
        <dbReference type="ChEBI" id="CHEBI:58048"/>
        <dbReference type="ChEBI" id="CHEBI:58359"/>
        <dbReference type="ChEBI" id="CHEBI:456215"/>
        <dbReference type="EC" id="6.3.5.4"/>
    </reaction>
</comment>
<keyword evidence="5 10" id="KW-0067">ATP-binding</keyword>
<dbReference type="CDD" id="cd00712">
    <property type="entry name" value="AsnB"/>
    <property type="match status" value="1"/>
</dbReference>
<keyword evidence="9" id="KW-0028">Amino-acid biosynthesis</keyword>
<evidence type="ECO:0000256" key="1">
    <source>
        <dbReference type="ARBA" id="ARBA00005187"/>
    </source>
</evidence>
<feature type="domain" description="Glutamine amidotransferase type-2" evidence="12">
    <location>
        <begin position="2"/>
        <end position="215"/>
    </location>
</feature>
<comment type="similarity">
    <text evidence="2">Belongs to the asparagine synthetase family.</text>
</comment>
<feature type="binding site" evidence="10">
    <location>
        <position position="291"/>
    </location>
    <ligand>
        <name>ATP</name>
        <dbReference type="ChEBI" id="CHEBI:30616"/>
    </ligand>
</feature>
<dbReference type="GO" id="GO:0004066">
    <property type="term" value="F:asparagine synthase (glutamine-hydrolyzing) activity"/>
    <property type="evidence" value="ECO:0007669"/>
    <property type="project" value="UniProtKB-EC"/>
</dbReference>
<organism evidence="13 14">
    <name type="scientific">Virgisporangium aliadipatigenens</name>
    <dbReference type="NCBI Taxonomy" id="741659"/>
    <lineage>
        <taxon>Bacteria</taxon>
        <taxon>Bacillati</taxon>
        <taxon>Actinomycetota</taxon>
        <taxon>Actinomycetes</taxon>
        <taxon>Micromonosporales</taxon>
        <taxon>Micromonosporaceae</taxon>
        <taxon>Virgisporangium</taxon>
    </lineage>
</organism>
<evidence type="ECO:0000256" key="7">
    <source>
        <dbReference type="ARBA" id="ARBA00022962"/>
    </source>
</evidence>
<gene>
    <name evidence="13" type="primary">asnB_2</name>
    <name evidence="13" type="ORF">Val02_61130</name>
</gene>
<dbReference type="RefSeq" id="WP_203902694.1">
    <property type="nucleotide sequence ID" value="NZ_BOPF01000025.1"/>
</dbReference>
<evidence type="ECO:0000256" key="4">
    <source>
        <dbReference type="ARBA" id="ARBA00022741"/>
    </source>
</evidence>
<evidence type="ECO:0000313" key="14">
    <source>
        <dbReference type="Proteomes" id="UP000619260"/>
    </source>
</evidence>
<sequence>MCGIVGWADFDRSLAAEHAIIRAMTATMAPRGPDDEGVWLDERVALGHRRLAVIDISGGIQPMTVRRDGSVAAVLTYSGEVYNFRELRTELRGYGHTFRTDSDTEVVLRAYLQWGDAFVERLRGIFAFGLWDCARERLLLGRDRIGVKPLYYRLTAHGVLFASEPKGILAHPGVTAEVDSDGLRELLTHFTTPGRTLYRGVSDLRPGHLLVVDRAGARQRRYWSLRTREHPDDLDRTVRTVRELLADAVVEQLVADVPLCTLLSGGLDSSAITAFAAGSGAAGAGVRTYAVDFLGQTENFRPDAVRDQPDTPFVHDVVAHLGGSRVAHRDIVLDTAMMMDPLHRTSVLHANDLPTPMGDMFLSLYLLFRAVREHSTVALSGEVADEVFGGYWWFHDRDAVAADTFPWLHPRHPAAGGGNPIVALLDPDLAALLDLPGYQADRYREALAEVEHLPDQDPGERRMRELSYLAQIWWVPFLLHRKDRMSMAHGLEVRVPFADHRLLEYVYNVPWSMKSFDGREKGLLRAAVADLLPGSVLRRRKSPYPSTQDVRYERMLRTRAREILTDPAAPSAGLLNAKPLLELFESPLESSGFGPRRRSAELVVGLDDWLRRYPVRLLLA</sequence>
<keyword evidence="6 9" id="KW-0061">Asparagine biosynthesis</keyword>
<dbReference type="GO" id="GO:0005829">
    <property type="term" value="C:cytosol"/>
    <property type="evidence" value="ECO:0007669"/>
    <property type="project" value="TreeGrafter"/>
</dbReference>
<reference evidence="13" key="1">
    <citation type="submission" date="2021-01" db="EMBL/GenBank/DDBJ databases">
        <title>Whole genome shotgun sequence of Virgisporangium aliadipatigenens NBRC 105644.</title>
        <authorList>
            <person name="Komaki H."/>
            <person name="Tamura T."/>
        </authorList>
    </citation>
    <scope>NUCLEOTIDE SEQUENCE</scope>
    <source>
        <strain evidence="13">NBRC 105644</strain>
    </source>
</reference>
<dbReference type="InterPro" id="IPR001962">
    <property type="entry name" value="Asn_synthase"/>
</dbReference>
<dbReference type="PANTHER" id="PTHR43284:SF1">
    <property type="entry name" value="ASPARAGINE SYNTHETASE"/>
    <property type="match status" value="1"/>
</dbReference>
<feature type="binding site" evidence="10">
    <location>
        <position position="262"/>
    </location>
    <ligand>
        <name>ATP</name>
        <dbReference type="ChEBI" id="CHEBI:30616"/>
    </ligand>
</feature>
<dbReference type="EMBL" id="BOPF01000025">
    <property type="protein sequence ID" value="GIJ49227.1"/>
    <property type="molecule type" value="Genomic_DNA"/>
</dbReference>
<evidence type="ECO:0000256" key="3">
    <source>
        <dbReference type="ARBA" id="ARBA00012737"/>
    </source>
</evidence>
<protein>
    <recommendedName>
        <fullName evidence="3">asparagine synthase (glutamine-hydrolyzing)</fullName>
        <ecNumber evidence="3">6.3.5.4</ecNumber>
    </recommendedName>
</protein>
<proteinExistence type="inferred from homology"/>
<dbReference type="SUPFAM" id="SSF56235">
    <property type="entry name" value="N-terminal nucleophile aminohydrolases (Ntn hydrolases)"/>
    <property type="match status" value="1"/>
</dbReference>
<dbReference type="InterPro" id="IPR017932">
    <property type="entry name" value="GATase_2_dom"/>
</dbReference>
<dbReference type="NCBIfam" id="TIGR01536">
    <property type="entry name" value="asn_synth_AEB"/>
    <property type="match status" value="1"/>
</dbReference>
<name>A0A8J4DUI9_9ACTN</name>
<dbReference type="AlphaFoldDB" id="A0A8J4DUI9"/>
<dbReference type="Pfam" id="PF13522">
    <property type="entry name" value="GATase_6"/>
    <property type="match status" value="1"/>
</dbReference>
<feature type="active site" description="For GATase activity" evidence="9">
    <location>
        <position position="2"/>
    </location>
</feature>
<dbReference type="SUPFAM" id="SSF52402">
    <property type="entry name" value="Adenine nucleotide alpha hydrolases-like"/>
    <property type="match status" value="1"/>
</dbReference>
<dbReference type="Gene3D" id="3.40.50.620">
    <property type="entry name" value="HUPs"/>
    <property type="match status" value="1"/>
</dbReference>
<evidence type="ECO:0000256" key="5">
    <source>
        <dbReference type="ARBA" id="ARBA00022840"/>
    </source>
</evidence>
<keyword evidence="7 9" id="KW-0315">Glutamine amidotransferase</keyword>
<feature type="binding site" evidence="10">
    <location>
        <begin position="380"/>
        <end position="381"/>
    </location>
    <ligand>
        <name>ATP</name>
        <dbReference type="ChEBI" id="CHEBI:30616"/>
    </ligand>
</feature>
<accession>A0A8J4DUI9</accession>